<dbReference type="Proteomes" id="UP001488805">
    <property type="component" value="Unassembled WGS sequence"/>
</dbReference>
<name>A0AAW1G444_ZOAVI</name>
<gene>
    <name evidence="1" type="ORF">VZT92_001301</name>
</gene>
<proteinExistence type="predicted"/>
<accession>A0AAW1G444</accession>
<evidence type="ECO:0000313" key="1">
    <source>
        <dbReference type="EMBL" id="KAK9541240.1"/>
    </source>
</evidence>
<reference evidence="1 2" key="1">
    <citation type="journal article" date="2024" name="Genome Biol. Evol.">
        <title>Chromosome-level genome assembly of the viviparous eelpout Zoarces viviparus.</title>
        <authorList>
            <person name="Fuhrmann N."/>
            <person name="Brasseur M.V."/>
            <person name="Bakowski C.E."/>
            <person name="Podsiadlowski L."/>
            <person name="Prost S."/>
            <person name="Krehenwinkel H."/>
            <person name="Mayer C."/>
        </authorList>
    </citation>
    <scope>NUCLEOTIDE SEQUENCE [LARGE SCALE GENOMIC DNA]</scope>
    <source>
        <strain evidence="1">NO-MEL_2022_Ind0_liver</strain>
    </source>
</reference>
<evidence type="ECO:0000313" key="2">
    <source>
        <dbReference type="Proteomes" id="UP001488805"/>
    </source>
</evidence>
<dbReference type="EMBL" id="JBCEZU010000002">
    <property type="protein sequence ID" value="KAK9541240.1"/>
    <property type="molecule type" value="Genomic_DNA"/>
</dbReference>
<keyword evidence="2" id="KW-1185">Reference proteome</keyword>
<comment type="caution">
    <text evidence="1">The sequence shown here is derived from an EMBL/GenBank/DDBJ whole genome shotgun (WGS) entry which is preliminary data.</text>
</comment>
<protein>
    <submittedName>
        <fullName evidence="1">Uncharacterized protein</fullName>
    </submittedName>
</protein>
<dbReference type="AlphaFoldDB" id="A0AAW1G444"/>
<sequence length="91" mass="10202">MCRRDGLDQLTGCVAKHNATALGYEDSVFLSAFAYFASRRVVKKSGEMSVTALRRQRLLWRKQAGQATADVYFKVDESRCPGGLVRRRSAD</sequence>
<organism evidence="1 2">
    <name type="scientific">Zoarces viviparus</name>
    <name type="common">Viviparous eelpout</name>
    <name type="synonym">Blennius viviparus</name>
    <dbReference type="NCBI Taxonomy" id="48416"/>
    <lineage>
        <taxon>Eukaryota</taxon>
        <taxon>Metazoa</taxon>
        <taxon>Chordata</taxon>
        <taxon>Craniata</taxon>
        <taxon>Vertebrata</taxon>
        <taxon>Euteleostomi</taxon>
        <taxon>Actinopterygii</taxon>
        <taxon>Neopterygii</taxon>
        <taxon>Teleostei</taxon>
        <taxon>Neoteleostei</taxon>
        <taxon>Acanthomorphata</taxon>
        <taxon>Eupercaria</taxon>
        <taxon>Perciformes</taxon>
        <taxon>Cottioidei</taxon>
        <taxon>Zoarcales</taxon>
        <taxon>Zoarcidae</taxon>
        <taxon>Zoarcinae</taxon>
        <taxon>Zoarces</taxon>
    </lineage>
</organism>